<protein>
    <recommendedName>
        <fullName evidence="11">Fluoride-specific ion channel FluC</fullName>
    </recommendedName>
</protein>
<dbReference type="Pfam" id="PF02537">
    <property type="entry name" value="CRCB"/>
    <property type="match status" value="1"/>
</dbReference>
<evidence type="ECO:0000256" key="4">
    <source>
        <dbReference type="ARBA" id="ARBA00022692"/>
    </source>
</evidence>
<gene>
    <name evidence="11" type="primary">fluC</name>
    <name evidence="11" type="synonym">crcB</name>
    <name evidence="12" type="ORF">SAMN05421789_109140</name>
</gene>
<evidence type="ECO:0000256" key="5">
    <source>
        <dbReference type="ARBA" id="ARBA00022989"/>
    </source>
</evidence>
<dbReference type="GO" id="GO:0005886">
    <property type="term" value="C:plasma membrane"/>
    <property type="evidence" value="ECO:0007669"/>
    <property type="project" value="UniProtKB-SubCell"/>
</dbReference>
<reference evidence="13" key="1">
    <citation type="submission" date="2017-01" db="EMBL/GenBank/DDBJ databases">
        <authorList>
            <person name="Varghese N."/>
            <person name="Submissions S."/>
        </authorList>
    </citation>
    <scope>NUCLEOTIDE SEQUENCE [LARGE SCALE GENOMIC DNA]</scope>
    <source>
        <strain evidence="13">DSM 23145</strain>
    </source>
</reference>
<evidence type="ECO:0000256" key="7">
    <source>
        <dbReference type="ARBA" id="ARBA00023136"/>
    </source>
</evidence>
<dbReference type="InterPro" id="IPR003691">
    <property type="entry name" value="FluC"/>
</dbReference>
<keyword evidence="11" id="KW-0915">Sodium</keyword>
<dbReference type="AlphaFoldDB" id="A0A1N7MPY9"/>
<dbReference type="PANTHER" id="PTHR28259">
    <property type="entry name" value="FLUORIDE EXPORT PROTEIN 1-RELATED"/>
    <property type="match status" value="1"/>
</dbReference>
<dbReference type="GO" id="GO:0140114">
    <property type="term" value="P:cellular detoxification of fluoride"/>
    <property type="evidence" value="ECO:0007669"/>
    <property type="project" value="UniProtKB-UniRule"/>
</dbReference>
<feature type="transmembrane region" description="Helical" evidence="11">
    <location>
        <begin position="92"/>
        <end position="112"/>
    </location>
</feature>
<feature type="transmembrane region" description="Helical" evidence="11">
    <location>
        <begin position="124"/>
        <end position="146"/>
    </location>
</feature>
<evidence type="ECO:0000256" key="11">
    <source>
        <dbReference type="HAMAP-Rule" id="MF_00454"/>
    </source>
</evidence>
<comment type="subcellular location">
    <subcellularLocation>
        <location evidence="1 11">Cell membrane</location>
        <topology evidence="1 11">Multi-pass membrane protein</topology>
    </subcellularLocation>
</comment>
<dbReference type="GO" id="GO:0062054">
    <property type="term" value="F:fluoride channel activity"/>
    <property type="evidence" value="ECO:0007669"/>
    <property type="project" value="UniProtKB-UniRule"/>
</dbReference>
<keyword evidence="11" id="KW-0813">Transport</keyword>
<evidence type="ECO:0000256" key="3">
    <source>
        <dbReference type="ARBA" id="ARBA00022519"/>
    </source>
</evidence>
<organism evidence="12 13">
    <name type="scientific">Kaistella chaponensis</name>
    <dbReference type="NCBI Taxonomy" id="713588"/>
    <lineage>
        <taxon>Bacteria</taxon>
        <taxon>Pseudomonadati</taxon>
        <taxon>Bacteroidota</taxon>
        <taxon>Flavobacteriia</taxon>
        <taxon>Flavobacteriales</taxon>
        <taxon>Weeksellaceae</taxon>
        <taxon>Chryseobacterium group</taxon>
        <taxon>Kaistella</taxon>
    </lineage>
</organism>
<evidence type="ECO:0000313" key="12">
    <source>
        <dbReference type="EMBL" id="SIS88215.1"/>
    </source>
</evidence>
<dbReference type="NCBIfam" id="TIGR00494">
    <property type="entry name" value="crcB"/>
    <property type="match status" value="1"/>
</dbReference>
<dbReference type="PANTHER" id="PTHR28259:SF1">
    <property type="entry name" value="FLUORIDE EXPORT PROTEIN 1-RELATED"/>
    <property type="match status" value="1"/>
</dbReference>
<comment type="catalytic activity">
    <reaction evidence="10">
        <text>fluoride(in) = fluoride(out)</text>
        <dbReference type="Rhea" id="RHEA:76159"/>
        <dbReference type="ChEBI" id="CHEBI:17051"/>
    </reaction>
    <physiologicalReaction direction="left-to-right" evidence="10">
        <dbReference type="Rhea" id="RHEA:76160"/>
    </physiologicalReaction>
</comment>
<proteinExistence type="inferred from homology"/>
<evidence type="ECO:0000256" key="2">
    <source>
        <dbReference type="ARBA" id="ARBA00022475"/>
    </source>
</evidence>
<evidence type="ECO:0000256" key="9">
    <source>
        <dbReference type="ARBA" id="ARBA00035120"/>
    </source>
</evidence>
<feature type="binding site" evidence="11">
    <location>
        <position position="103"/>
    </location>
    <ligand>
        <name>Na(+)</name>
        <dbReference type="ChEBI" id="CHEBI:29101"/>
        <note>structural</note>
    </ligand>
</feature>
<keyword evidence="6 11" id="KW-0406">Ion transport</keyword>
<dbReference type="Proteomes" id="UP000185839">
    <property type="component" value="Unassembled WGS sequence"/>
</dbReference>
<comment type="similarity">
    <text evidence="9 11">Belongs to the fluoride channel Fluc/FEX (TC 1.A.43) family.</text>
</comment>
<feature type="transmembrane region" description="Helical" evidence="11">
    <location>
        <begin position="63"/>
        <end position="85"/>
    </location>
</feature>
<evidence type="ECO:0000256" key="8">
    <source>
        <dbReference type="ARBA" id="ARBA00023303"/>
    </source>
</evidence>
<sequence length="151" mass="17270">MLFFQLLKNSRTQELKNTKTPELNYSKFSVMKNLLYIFFGGGLGSVLRFLISNYTQKLWNINTFPMGTFVVNLIGCFLIGILTSYFMKVDHYLKFLLITGFCGGFTTFSTFSVENYSLWQSGNYSILLFYIVLSVILGLFAVYAGMQLAKN</sequence>
<keyword evidence="11" id="KW-0479">Metal-binding</keyword>
<dbReference type="EMBL" id="FTOI01000009">
    <property type="protein sequence ID" value="SIS88215.1"/>
    <property type="molecule type" value="Genomic_DNA"/>
</dbReference>
<keyword evidence="13" id="KW-1185">Reference proteome</keyword>
<name>A0A1N7MPY9_9FLAO</name>
<evidence type="ECO:0000256" key="10">
    <source>
        <dbReference type="ARBA" id="ARBA00035585"/>
    </source>
</evidence>
<accession>A0A1N7MPY9</accession>
<feature type="binding site" evidence="11">
    <location>
        <position position="106"/>
    </location>
    <ligand>
        <name>Na(+)</name>
        <dbReference type="ChEBI" id="CHEBI:29101"/>
        <note>structural</note>
    </ligand>
</feature>
<comment type="function">
    <text evidence="11">Fluoride-specific ion channel. Important for reducing fluoride concentration in the cell, thus reducing its toxicity.</text>
</comment>
<feature type="transmembrane region" description="Helical" evidence="11">
    <location>
        <begin position="34"/>
        <end position="51"/>
    </location>
</feature>
<keyword evidence="2 11" id="KW-1003">Cell membrane</keyword>
<comment type="activity regulation">
    <text evidence="11">Na(+) is not transported, but it plays an essential structural role and its presence is essential for fluoride channel function.</text>
</comment>
<evidence type="ECO:0000256" key="6">
    <source>
        <dbReference type="ARBA" id="ARBA00023065"/>
    </source>
</evidence>
<keyword evidence="4 11" id="KW-0812">Transmembrane</keyword>
<evidence type="ECO:0000256" key="1">
    <source>
        <dbReference type="ARBA" id="ARBA00004651"/>
    </source>
</evidence>
<dbReference type="GO" id="GO:0046872">
    <property type="term" value="F:metal ion binding"/>
    <property type="evidence" value="ECO:0007669"/>
    <property type="project" value="UniProtKB-KW"/>
</dbReference>
<keyword evidence="3" id="KW-0997">Cell inner membrane</keyword>
<keyword evidence="5 11" id="KW-1133">Transmembrane helix</keyword>
<keyword evidence="7 11" id="KW-0472">Membrane</keyword>
<keyword evidence="8 11" id="KW-0407">Ion channel</keyword>
<evidence type="ECO:0000313" key="13">
    <source>
        <dbReference type="Proteomes" id="UP000185839"/>
    </source>
</evidence>
<dbReference type="HAMAP" id="MF_00454">
    <property type="entry name" value="FluC"/>
    <property type="match status" value="1"/>
</dbReference>